<sequence length="198" mass="21835">MTKDTYPAFTIGKRFRIIPPDCAAPRDDRINLIIAKGAFGSGEHETSASCIEILEELQEVKKARILDLGSGTGILALAALKLGAEDAVCVDINPDAVRTCEKNCRLNALDQRVRNLAGSLDSIEEKDFDLALANIYGDLLLDFAPELVARVRTGGFLLLSGILWEFNFDVRACYEKLGCRVVQNRMLQEFSTILLQKS</sequence>
<evidence type="ECO:0000313" key="4">
    <source>
        <dbReference type="Proteomes" id="UP000035068"/>
    </source>
</evidence>
<dbReference type="Gene3D" id="3.40.50.150">
    <property type="entry name" value="Vaccinia Virus protein VP39"/>
    <property type="match status" value="1"/>
</dbReference>
<dbReference type="GO" id="GO:0032259">
    <property type="term" value="P:methylation"/>
    <property type="evidence" value="ECO:0007669"/>
    <property type="project" value="UniProtKB-KW"/>
</dbReference>
<dbReference type="GO" id="GO:0008276">
    <property type="term" value="F:protein methyltransferase activity"/>
    <property type="evidence" value="ECO:0007669"/>
    <property type="project" value="TreeGrafter"/>
</dbReference>
<dbReference type="Proteomes" id="UP000035068">
    <property type="component" value="Unassembled WGS sequence"/>
</dbReference>
<keyword evidence="1 3" id="KW-0489">Methyltransferase</keyword>
<evidence type="ECO:0000313" key="3">
    <source>
        <dbReference type="EMBL" id="KIH75785.1"/>
    </source>
</evidence>
<reference evidence="3 4" key="1">
    <citation type="submission" date="2014-12" db="EMBL/GenBank/DDBJ databases">
        <title>Genomes of Geoalkalibacter ferrihydriticus and Geoalkalibacter subterraneus, two haloalkaliphilic metal-reducing members of the Geobacteraceae.</title>
        <authorList>
            <person name="Badalamenti J.P."/>
            <person name="Torres C.I."/>
            <person name="Krajmalnik-Brown R."/>
            <person name="Bond D.R."/>
        </authorList>
    </citation>
    <scope>NUCLEOTIDE SEQUENCE [LARGE SCALE GENOMIC DNA]</scope>
    <source>
        <strain evidence="3 4">DSM 17813</strain>
    </source>
</reference>
<keyword evidence="3" id="KW-0689">Ribosomal protein</keyword>
<dbReference type="SUPFAM" id="SSF53335">
    <property type="entry name" value="S-adenosyl-L-methionine-dependent methyltransferases"/>
    <property type="match status" value="1"/>
</dbReference>
<evidence type="ECO:0000256" key="2">
    <source>
        <dbReference type="ARBA" id="ARBA00022679"/>
    </source>
</evidence>
<keyword evidence="3" id="KW-0687">Ribonucleoprotein</keyword>
<dbReference type="PANTHER" id="PTHR43648">
    <property type="entry name" value="ELECTRON TRANSFER FLAVOPROTEIN BETA SUBUNIT LYSINE METHYLTRANSFERASE"/>
    <property type="match status" value="1"/>
</dbReference>
<comment type="caution">
    <text evidence="3">The sequence shown here is derived from an EMBL/GenBank/DDBJ whole genome shotgun (WGS) entry which is preliminary data.</text>
</comment>
<protein>
    <submittedName>
        <fullName evidence="3">Ribosomal protein L11 methyltransferase</fullName>
    </submittedName>
</protein>
<dbReference type="Pfam" id="PF06325">
    <property type="entry name" value="PrmA"/>
    <property type="match status" value="1"/>
</dbReference>
<dbReference type="InterPro" id="IPR050078">
    <property type="entry name" value="Ribosomal_L11_MeTrfase_PrmA"/>
</dbReference>
<organism evidence="3 4">
    <name type="scientific">Geoalkalibacter ferrihydriticus DSM 17813</name>
    <dbReference type="NCBI Taxonomy" id="1121915"/>
    <lineage>
        <taxon>Bacteria</taxon>
        <taxon>Pseudomonadati</taxon>
        <taxon>Thermodesulfobacteriota</taxon>
        <taxon>Desulfuromonadia</taxon>
        <taxon>Desulfuromonadales</taxon>
        <taxon>Geoalkalibacteraceae</taxon>
        <taxon>Geoalkalibacter</taxon>
    </lineage>
</organism>
<dbReference type="AlphaFoldDB" id="A0A0C2HLB6"/>
<accession>A0A0C2HLB6</accession>
<dbReference type="EMBL" id="JWJD01000007">
    <property type="protein sequence ID" value="KIH75785.1"/>
    <property type="molecule type" value="Genomic_DNA"/>
</dbReference>
<proteinExistence type="predicted"/>
<keyword evidence="2 3" id="KW-0808">Transferase</keyword>
<name>A0A0C2HLB6_9BACT</name>
<dbReference type="InterPro" id="IPR029063">
    <property type="entry name" value="SAM-dependent_MTases_sf"/>
</dbReference>
<evidence type="ECO:0000256" key="1">
    <source>
        <dbReference type="ARBA" id="ARBA00022603"/>
    </source>
</evidence>
<dbReference type="PANTHER" id="PTHR43648:SF1">
    <property type="entry name" value="ELECTRON TRANSFER FLAVOPROTEIN BETA SUBUNIT LYSINE METHYLTRANSFERASE"/>
    <property type="match status" value="1"/>
</dbReference>
<gene>
    <name evidence="3" type="ORF">GFER_14395</name>
</gene>
<dbReference type="GO" id="GO:0005840">
    <property type="term" value="C:ribosome"/>
    <property type="evidence" value="ECO:0007669"/>
    <property type="project" value="UniProtKB-KW"/>
</dbReference>
<dbReference type="CDD" id="cd02440">
    <property type="entry name" value="AdoMet_MTases"/>
    <property type="match status" value="1"/>
</dbReference>
<keyword evidence="4" id="KW-1185">Reference proteome</keyword>